<comment type="caution">
    <text evidence="1">The sequence shown here is derived from an EMBL/GenBank/DDBJ whole genome shotgun (WGS) entry which is preliminary data.</text>
</comment>
<dbReference type="InterPro" id="IPR000408">
    <property type="entry name" value="Reg_chr_condens"/>
</dbReference>
<dbReference type="Gene3D" id="2.130.10.30">
    <property type="entry name" value="Regulator of chromosome condensation 1/beta-lactamase-inhibitor protein II"/>
    <property type="match status" value="4"/>
</dbReference>
<dbReference type="PRINTS" id="PR00633">
    <property type="entry name" value="RCCNDNSATION"/>
</dbReference>
<dbReference type="EMBL" id="BAAAZO010000002">
    <property type="protein sequence ID" value="GAA3599009.1"/>
    <property type="molecule type" value="Genomic_DNA"/>
</dbReference>
<keyword evidence="2" id="KW-1185">Reference proteome</keyword>
<dbReference type="InterPro" id="IPR009091">
    <property type="entry name" value="RCC1/BLIP-II"/>
</dbReference>
<dbReference type="Proteomes" id="UP001501074">
    <property type="component" value="Unassembled WGS sequence"/>
</dbReference>
<evidence type="ECO:0000313" key="2">
    <source>
        <dbReference type="Proteomes" id="UP001501074"/>
    </source>
</evidence>
<protein>
    <recommendedName>
        <fullName evidence="3">Alpha-tubulin suppressor-like RCC1 family protein</fullName>
    </recommendedName>
</protein>
<dbReference type="SUPFAM" id="SSF50985">
    <property type="entry name" value="RCC1/BLIP-II"/>
    <property type="match status" value="3"/>
</dbReference>
<dbReference type="PANTHER" id="PTHR45982">
    <property type="entry name" value="REGULATOR OF CHROMOSOME CONDENSATION"/>
    <property type="match status" value="1"/>
</dbReference>
<accession>A0ABP6Z5B6</accession>
<name>A0ABP6Z5B6_9ACTN</name>
<dbReference type="Pfam" id="PF00415">
    <property type="entry name" value="RCC1"/>
    <property type="match status" value="5"/>
</dbReference>
<organism evidence="1 2">
    <name type="scientific">Kineosporia mesophila</name>
    <dbReference type="NCBI Taxonomy" id="566012"/>
    <lineage>
        <taxon>Bacteria</taxon>
        <taxon>Bacillati</taxon>
        <taxon>Actinomycetota</taxon>
        <taxon>Actinomycetes</taxon>
        <taxon>Kineosporiales</taxon>
        <taxon>Kineosporiaceae</taxon>
        <taxon>Kineosporia</taxon>
    </lineage>
</organism>
<dbReference type="PROSITE" id="PS50012">
    <property type="entry name" value="RCC1_3"/>
    <property type="match status" value="8"/>
</dbReference>
<reference evidence="2" key="1">
    <citation type="journal article" date="2019" name="Int. J. Syst. Evol. Microbiol.">
        <title>The Global Catalogue of Microorganisms (GCM) 10K type strain sequencing project: providing services to taxonomists for standard genome sequencing and annotation.</title>
        <authorList>
            <consortium name="The Broad Institute Genomics Platform"/>
            <consortium name="The Broad Institute Genome Sequencing Center for Infectious Disease"/>
            <person name="Wu L."/>
            <person name="Ma J."/>
        </authorList>
    </citation>
    <scope>NUCLEOTIDE SEQUENCE [LARGE SCALE GENOMIC DNA]</scope>
    <source>
        <strain evidence="2">JCM 16902</strain>
    </source>
</reference>
<dbReference type="InterPro" id="IPR051553">
    <property type="entry name" value="Ran_GTPase-activating"/>
</dbReference>
<proteinExistence type="predicted"/>
<evidence type="ECO:0000313" key="1">
    <source>
        <dbReference type="EMBL" id="GAA3599009.1"/>
    </source>
</evidence>
<gene>
    <name evidence="1" type="ORF">GCM10022223_13010</name>
</gene>
<dbReference type="PANTHER" id="PTHR45982:SF1">
    <property type="entry name" value="REGULATOR OF CHROMOSOME CONDENSATION"/>
    <property type="match status" value="1"/>
</dbReference>
<evidence type="ECO:0008006" key="3">
    <source>
        <dbReference type="Google" id="ProtNLM"/>
    </source>
</evidence>
<sequence length="808" mass="80916">MPGAGAVARRWVVATVACWVLLAAVIALPRPSGAFFSADTGTTAQFRAPAWTPLSGLFWSGDDSSGSAGESGTGDTVAVRGATAVAGGGTFSALGTGYYHSCAIRSTSVGGQGPGTLVCWGRNGGGQLGRGATSALESTPGSVLPAGTTWKAVTGGEEVTCALQSSPTDGSVWCWGWGGVGQLGAGSVVQKLNPNRITYGSGVPETWRSISGDGNRFCAIATDGGLWCWGRNTDAEIGDGTTTNRTVPVRVESGATFSSVSAGQLHTCALAASGTVQGAAVAAGQAFCWGSNSYRQSGTSSSATSVTVPTAVVAAGSTGVRTWSVLAAGSRATCAITADAGDSTRPPGQLWCWGQLGDGGANTTSPAQMGTSTGWTSVDVGGDGVNQFCGVDTGALSCRGGNSQGQAGDGTQTYRTTWGPVGGSTGSSWGPVSVGRGHGCALTTASELSCWGSAEFGQPGNGAVWFRNTLRPISSGTARWSSVDSEDTHTCALQDSNLFCWGKNTSGQLGLGSTVSYGTPQPVPGTWSQVTVGSEHSCALDTDGAAWCWGRNLAGATLGTASGNSTSVPAPVVVTGVTGDRWAGIDAGLNATCGTRSDGTLWCWGAQSQGVLGNGASNTSATRPTRVSGGGTDWAGVQVSSNEHACATRTSGTLYCWGSNGYGQIGTGTSGGTVTAPVAVTRPSAVSGAFVAYGVGQEHTCALDSAGVLWCWGHNNDRQFGTPANTADSATPVQAAAAPSGTTWTSMAVGGNSTCAGRSDGGLWCWGHNYRGKLGQGSDNATVSAPALSSSRTPVAVRLSRVSLFVLR</sequence>